<feature type="region of interest" description="Disordered" evidence="10">
    <location>
        <begin position="206"/>
        <end position="236"/>
    </location>
</feature>
<reference evidence="12" key="2">
    <citation type="submission" date="2025-08" db="UniProtKB">
        <authorList>
            <consortium name="Ensembl"/>
        </authorList>
    </citation>
    <scope>IDENTIFICATION</scope>
</reference>
<dbReference type="FunFam" id="3.30.390.130:FF:000001">
    <property type="entry name" value="Probable E3 ubiquitin-protein ligase DTX3"/>
    <property type="match status" value="1"/>
</dbReference>
<evidence type="ECO:0000256" key="9">
    <source>
        <dbReference type="RuleBase" id="RU367105"/>
    </source>
</evidence>
<dbReference type="FunCoup" id="A0A667Y1Y5">
    <property type="interactions" value="60"/>
</dbReference>
<dbReference type="Ensembl" id="ENSMMDT00005022089.1">
    <property type="protein sequence ID" value="ENSMMDP00005021602.1"/>
    <property type="gene ID" value="ENSMMDG00005010551.1"/>
</dbReference>
<dbReference type="Gene3D" id="3.30.40.10">
    <property type="entry name" value="Zinc/RING finger domain, C3HC4 (zinc finger)"/>
    <property type="match status" value="1"/>
</dbReference>
<dbReference type="OrthoDB" id="527344at2759"/>
<dbReference type="InterPro" id="IPR039396">
    <property type="entry name" value="Deltex_C"/>
</dbReference>
<dbReference type="Pfam" id="PF13639">
    <property type="entry name" value="zf-RING_2"/>
    <property type="match status" value="1"/>
</dbReference>
<dbReference type="GO" id="GO:0061630">
    <property type="term" value="F:ubiquitin protein ligase activity"/>
    <property type="evidence" value="ECO:0007669"/>
    <property type="project" value="UniProtKB-UniRule"/>
</dbReference>
<accession>A0A667Y1Y5</accession>
<gene>
    <name evidence="12" type="primary">si:dkey-3h3.3</name>
</gene>
<dbReference type="Pfam" id="PF18102">
    <property type="entry name" value="DTC"/>
    <property type="match status" value="1"/>
</dbReference>
<dbReference type="InterPro" id="IPR017907">
    <property type="entry name" value="Znf_RING_CS"/>
</dbReference>
<dbReference type="CDD" id="cd09633">
    <property type="entry name" value="Deltex_C"/>
    <property type="match status" value="1"/>
</dbReference>
<dbReference type="Proteomes" id="UP000472263">
    <property type="component" value="Chromosome 9"/>
</dbReference>
<keyword evidence="4 9" id="KW-0808">Transferase</keyword>
<evidence type="ECO:0000256" key="6">
    <source>
        <dbReference type="ARBA" id="ARBA00022771"/>
    </source>
</evidence>
<evidence type="ECO:0000256" key="8">
    <source>
        <dbReference type="PROSITE-ProRule" id="PRU00175"/>
    </source>
</evidence>
<keyword evidence="9" id="KW-0963">Cytoplasm</keyword>
<organism evidence="12 13">
    <name type="scientific">Myripristis murdjan</name>
    <name type="common">pinecone soldierfish</name>
    <dbReference type="NCBI Taxonomy" id="586833"/>
    <lineage>
        <taxon>Eukaryota</taxon>
        <taxon>Metazoa</taxon>
        <taxon>Chordata</taxon>
        <taxon>Craniata</taxon>
        <taxon>Vertebrata</taxon>
        <taxon>Euteleostomi</taxon>
        <taxon>Actinopterygii</taxon>
        <taxon>Neopterygii</taxon>
        <taxon>Teleostei</taxon>
        <taxon>Neoteleostei</taxon>
        <taxon>Acanthomorphata</taxon>
        <taxon>Holocentriformes</taxon>
        <taxon>Holocentridae</taxon>
        <taxon>Myripristis</taxon>
    </lineage>
</organism>
<feature type="domain" description="RING-type" evidence="11">
    <location>
        <begin position="244"/>
        <end position="283"/>
    </location>
</feature>
<dbReference type="InterPro" id="IPR039399">
    <property type="entry name" value="Deltex_C_sf"/>
</dbReference>
<evidence type="ECO:0000256" key="10">
    <source>
        <dbReference type="SAM" id="MobiDB-lite"/>
    </source>
</evidence>
<dbReference type="SUPFAM" id="SSF57850">
    <property type="entry name" value="RING/U-box"/>
    <property type="match status" value="1"/>
</dbReference>
<dbReference type="GO" id="GO:0008270">
    <property type="term" value="F:zinc ion binding"/>
    <property type="evidence" value="ECO:0007669"/>
    <property type="project" value="UniProtKB-KW"/>
</dbReference>
<protein>
    <recommendedName>
        <fullName evidence="9">E3 ubiquitin-protein ligase</fullName>
        <ecNumber evidence="9">2.3.2.27</ecNumber>
    </recommendedName>
</protein>
<dbReference type="AlphaFoldDB" id="A0A667Y1Y5"/>
<evidence type="ECO:0000256" key="3">
    <source>
        <dbReference type="ARBA" id="ARBA00009413"/>
    </source>
</evidence>
<keyword evidence="13" id="KW-1185">Reference proteome</keyword>
<dbReference type="GO" id="GO:0007219">
    <property type="term" value="P:Notch signaling pathway"/>
    <property type="evidence" value="ECO:0007669"/>
    <property type="project" value="InterPro"/>
</dbReference>
<reference evidence="12" key="1">
    <citation type="submission" date="2019-06" db="EMBL/GenBank/DDBJ databases">
        <authorList>
            <consortium name="Wellcome Sanger Institute Data Sharing"/>
        </authorList>
    </citation>
    <scope>NUCLEOTIDE SEQUENCE [LARGE SCALE GENOMIC DNA]</scope>
</reference>
<dbReference type="GO" id="GO:0016567">
    <property type="term" value="P:protein ubiquitination"/>
    <property type="evidence" value="ECO:0007669"/>
    <property type="project" value="UniProtKB-UniRule"/>
</dbReference>
<comment type="similarity">
    <text evidence="3 9">Belongs to the Deltex family.</text>
</comment>
<dbReference type="InterPro" id="IPR001841">
    <property type="entry name" value="Znf_RING"/>
</dbReference>
<comment type="catalytic activity">
    <reaction evidence="1 9">
        <text>S-ubiquitinyl-[E2 ubiquitin-conjugating enzyme]-L-cysteine + [acceptor protein]-L-lysine = [E2 ubiquitin-conjugating enzyme]-L-cysteine + N(6)-ubiquitinyl-[acceptor protein]-L-lysine.</text>
        <dbReference type="EC" id="2.3.2.27"/>
    </reaction>
</comment>
<keyword evidence="7 9" id="KW-0862">Zinc</keyword>
<dbReference type="PROSITE" id="PS50089">
    <property type="entry name" value="ZF_RING_2"/>
    <property type="match status" value="1"/>
</dbReference>
<reference evidence="12" key="3">
    <citation type="submission" date="2025-09" db="UniProtKB">
        <authorList>
            <consortium name="Ensembl"/>
        </authorList>
    </citation>
    <scope>IDENTIFICATION</scope>
</reference>
<feature type="compositionally biased region" description="Low complexity" evidence="10">
    <location>
        <begin position="206"/>
        <end position="221"/>
    </location>
</feature>
<evidence type="ECO:0000256" key="1">
    <source>
        <dbReference type="ARBA" id="ARBA00000900"/>
    </source>
</evidence>
<feature type="region of interest" description="Disordered" evidence="10">
    <location>
        <begin position="330"/>
        <end position="351"/>
    </location>
</feature>
<comment type="pathway">
    <text evidence="2 9">Protein modification; protein ubiquitination.</text>
</comment>
<sequence>MEFITDISITVDEADYKDTRSLREILKDYHVKKTGSCYHIKGSYEEINDVFNKLTTLKDGSTGAKCGSTRHQGEHTSTHAKPVEVAGVVMAYIKRKHSEELDRIQGKNVLIETPHSNPGGKTRVSFKPCHSNTKPVHTQLARERFITLYQRTASDLQMKSLTVDSNDFSFLQSKFPELVIEPNHNKNKAKVTGPFVQMHALEEFLRSNTSNSSSPRRTNSTHTARRRVSSASPVHSKQTEEESCAICMDTITATEKETLPCKHSFCKDCLKMAFMYKPVCPTCGELYGTLTGTQPDGGTMDVTKHKTSLPGYEKYGTIVIQYYIPDGIQTEEHPNPGQRYEGASRTAYLPDSPEGRKVLELLKRAFNQRLIFTVGRSSTSGRNNLVTWNDIHHKTSTHGGPTYYGYPDPDYLKRVRDELKLKGIE</sequence>
<dbReference type="PROSITE" id="PS00518">
    <property type="entry name" value="ZF_RING_1"/>
    <property type="match status" value="1"/>
</dbReference>
<evidence type="ECO:0000256" key="2">
    <source>
        <dbReference type="ARBA" id="ARBA00004906"/>
    </source>
</evidence>
<dbReference type="SMART" id="SM00184">
    <property type="entry name" value="RING"/>
    <property type="match status" value="1"/>
</dbReference>
<dbReference type="GeneTree" id="ENSGT00940000154578"/>
<dbReference type="GO" id="GO:0005737">
    <property type="term" value="C:cytoplasm"/>
    <property type="evidence" value="ECO:0007669"/>
    <property type="project" value="UniProtKB-SubCell"/>
</dbReference>
<evidence type="ECO:0000256" key="7">
    <source>
        <dbReference type="ARBA" id="ARBA00022833"/>
    </source>
</evidence>
<dbReference type="InterPro" id="IPR013083">
    <property type="entry name" value="Znf_RING/FYVE/PHD"/>
</dbReference>
<dbReference type="EC" id="2.3.2.27" evidence="9"/>
<evidence type="ECO:0000259" key="11">
    <source>
        <dbReference type="PROSITE" id="PS50089"/>
    </source>
</evidence>
<comment type="subcellular location">
    <subcellularLocation>
        <location evidence="9">Cytoplasm</location>
    </subcellularLocation>
</comment>
<feature type="region of interest" description="Disordered" evidence="10">
    <location>
        <begin position="111"/>
        <end position="134"/>
    </location>
</feature>
<dbReference type="UniPathway" id="UPA00143"/>
<dbReference type="Gene3D" id="3.30.390.130">
    <property type="match status" value="1"/>
</dbReference>
<evidence type="ECO:0000313" key="13">
    <source>
        <dbReference type="Proteomes" id="UP000472263"/>
    </source>
</evidence>
<dbReference type="InParanoid" id="A0A667Y1Y5"/>
<name>A0A667Y1Y5_9TELE</name>
<evidence type="ECO:0000256" key="5">
    <source>
        <dbReference type="ARBA" id="ARBA00022723"/>
    </source>
</evidence>
<dbReference type="PANTHER" id="PTHR12622">
    <property type="entry name" value="DELTEX-RELATED"/>
    <property type="match status" value="1"/>
</dbReference>
<dbReference type="InterPro" id="IPR039398">
    <property type="entry name" value="Deltex_fam"/>
</dbReference>
<keyword evidence="5 9" id="KW-0479">Metal-binding</keyword>
<proteinExistence type="inferred from homology"/>
<evidence type="ECO:0000313" key="12">
    <source>
        <dbReference type="Ensembl" id="ENSMMDP00005021602.1"/>
    </source>
</evidence>
<keyword evidence="6 8" id="KW-0863">Zinc-finger</keyword>
<evidence type="ECO:0000256" key="4">
    <source>
        <dbReference type="ARBA" id="ARBA00022679"/>
    </source>
</evidence>